<evidence type="ECO:0000256" key="6">
    <source>
        <dbReference type="ARBA" id="ARBA00023145"/>
    </source>
</evidence>
<feature type="binding site" evidence="10">
    <location>
        <position position="488"/>
    </location>
    <ligand>
        <name>L-glutamate</name>
        <dbReference type="ChEBI" id="CHEBI:29985"/>
    </ligand>
</feature>
<evidence type="ECO:0000313" key="14">
    <source>
        <dbReference type="EMBL" id="SDX04856.1"/>
    </source>
</evidence>
<dbReference type="EMBL" id="FNNP01000002">
    <property type="protein sequence ID" value="SDX04856.1"/>
    <property type="molecule type" value="Genomic_DNA"/>
</dbReference>
<sequence>MRPFASTIAALSIGAIAGAAYAQDPAPEYGYGWEDKDSVTGTEFMVSAANPVAAKAGYDVLAAGGTAADAMIAVQLMLNLVEPQSSGIGGGAFMLYWDASSKTLNTFDARESAPEKATPERFLNAEGEKMPFGEAISGGQAVGVPGILRLMEVTHNLYGKKDWASLFQSTIEQAESGFEVSPRMANSIQSTIDRERLLDVFPGAKEYFFNEDGSPLTDGTLLKNPEFAETLRILAEQGANAFYHGPIAEDIVAAVDATSKVENNITLEDMAAYRVKIRPAVCAEYREYDVCGMGPPTSGGLTIGQILGILGNFDLKGTGWNAELAHLYAEAAKLAYADRALYMADSDFVDVPVKGLLDKDYLKLRSEMIDPEEASDKRQAGEPPRDHSALFAPSQNPDRPGTSHIVIRDQYGNALSMTTTIETFFGSRVFVRGFLLNNELTDFDRVPKDGDRWVANRVEGGKRPRSSMSPTIVMKDGEPYLLIGSPGGSRIINYVAKTIIAILDWDMDPQDAIETGHFGHRNGSSMEVEQETAAADFVDTLEGKGHEVNAGDLNSGLHAILIKDGQLIGAADPRREGVALGQ</sequence>
<dbReference type="Gene3D" id="1.10.246.130">
    <property type="match status" value="1"/>
</dbReference>
<feature type="chain" id="PRO_5010230914" description="Glutathione hydrolase proenzyme" evidence="13">
    <location>
        <begin position="23"/>
        <end position="582"/>
    </location>
</feature>
<evidence type="ECO:0000256" key="2">
    <source>
        <dbReference type="ARBA" id="ARBA00001089"/>
    </source>
</evidence>
<evidence type="ECO:0000256" key="10">
    <source>
        <dbReference type="PIRSR" id="PIRSR600101-2"/>
    </source>
</evidence>
<dbReference type="Gene3D" id="3.60.20.40">
    <property type="match status" value="1"/>
</dbReference>
<comment type="catalytic activity">
    <reaction evidence="2 11">
        <text>glutathione + H2O = L-cysteinylglycine + L-glutamate</text>
        <dbReference type="Rhea" id="RHEA:28807"/>
        <dbReference type="ChEBI" id="CHEBI:15377"/>
        <dbReference type="ChEBI" id="CHEBI:29985"/>
        <dbReference type="ChEBI" id="CHEBI:57925"/>
        <dbReference type="ChEBI" id="CHEBI:61694"/>
        <dbReference type="EC" id="3.4.19.13"/>
    </reaction>
</comment>
<dbReference type="GO" id="GO:0103068">
    <property type="term" value="F:leukotriene C4 gamma-glutamyl transferase activity"/>
    <property type="evidence" value="ECO:0007669"/>
    <property type="project" value="UniProtKB-EC"/>
</dbReference>
<keyword evidence="11" id="KW-0317">Glutathione biosynthesis</keyword>
<keyword evidence="15" id="KW-1185">Reference proteome</keyword>
<comment type="catalytic activity">
    <reaction evidence="8 11">
        <text>an N-terminal (5-L-glutamyl)-[peptide] + an alpha-amino acid = 5-L-glutamyl amino acid + an N-terminal L-alpha-aminoacyl-[peptide]</text>
        <dbReference type="Rhea" id="RHEA:23904"/>
        <dbReference type="Rhea" id="RHEA-COMP:9780"/>
        <dbReference type="Rhea" id="RHEA-COMP:9795"/>
        <dbReference type="ChEBI" id="CHEBI:77644"/>
        <dbReference type="ChEBI" id="CHEBI:78597"/>
        <dbReference type="ChEBI" id="CHEBI:78599"/>
        <dbReference type="ChEBI" id="CHEBI:78608"/>
        <dbReference type="EC" id="2.3.2.2"/>
    </reaction>
</comment>
<dbReference type="GO" id="GO:0036374">
    <property type="term" value="F:glutathione hydrolase activity"/>
    <property type="evidence" value="ECO:0007669"/>
    <property type="project" value="UniProtKB-UniRule"/>
</dbReference>
<dbReference type="SUPFAM" id="SSF56235">
    <property type="entry name" value="N-terminal nucleophile aminohydrolases (Ntn hydrolases)"/>
    <property type="match status" value="1"/>
</dbReference>
<evidence type="ECO:0000256" key="5">
    <source>
        <dbReference type="ARBA" id="ARBA00022801"/>
    </source>
</evidence>
<dbReference type="InterPro" id="IPR029055">
    <property type="entry name" value="Ntn_hydrolases_N"/>
</dbReference>
<dbReference type="EC" id="3.4.19.13" evidence="11"/>
<dbReference type="InterPro" id="IPR043138">
    <property type="entry name" value="GGT_lsub"/>
</dbReference>
<dbReference type="Pfam" id="PF01019">
    <property type="entry name" value="G_glu_transpept"/>
    <property type="match status" value="1"/>
</dbReference>
<keyword evidence="6 11" id="KW-0865">Zymogen</keyword>
<organism evidence="14 15">
    <name type="scientific">Ruegeria halocynthiae</name>
    <dbReference type="NCBI Taxonomy" id="985054"/>
    <lineage>
        <taxon>Bacteria</taxon>
        <taxon>Pseudomonadati</taxon>
        <taxon>Pseudomonadota</taxon>
        <taxon>Alphaproteobacteria</taxon>
        <taxon>Rhodobacterales</taxon>
        <taxon>Roseobacteraceae</taxon>
        <taxon>Ruegeria</taxon>
    </lineage>
</organism>
<feature type="active site" description="Nucleophile" evidence="9">
    <location>
        <position position="402"/>
    </location>
</feature>
<dbReference type="RefSeq" id="WP_074736800.1">
    <property type="nucleotide sequence ID" value="NZ_FNNP01000002.1"/>
</dbReference>
<evidence type="ECO:0000256" key="13">
    <source>
        <dbReference type="SAM" id="SignalP"/>
    </source>
</evidence>
<keyword evidence="7 11" id="KW-0012">Acyltransferase</keyword>
<protein>
    <recommendedName>
        <fullName evidence="11">Glutathione hydrolase proenzyme</fullName>
        <ecNumber evidence="11">2.3.2.2</ecNumber>
        <ecNumber evidence="11">3.4.19.13</ecNumber>
    </recommendedName>
    <component>
        <recommendedName>
            <fullName evidence="11">Glutathione hydrolase large chain</fullName>
        </recommendedName>
    </component>
    <component>
        <recommendedName>
            <fullName evidence="11">Glutathione hydrolase small chain</fullName>
        </recommendedName>
    </component>
</protein>
<evidence type="ECO:0000256" key="9">
    <source>
        <dbReference type="PIRSR" id="PIRSR600101-1"/>
    </source>
</evidence>
<comment type="PTM">
    <text evidence="11">Cleaved by autocatalysis into a large and a small subunit.</text>
</comment>
<dbReference type="PRINTS" id="PR01210">
    <property type="entry name" value="GGTRANSPTASE"/>
</dbReference>
<evidence type="ECO:0000256" key="8">
    <source>
        <dbReference type="ARBA" id="ARBA00047417"/>
    </source>
</evidence>
<evidence type="ECO:0000256" key="7">
    <source>
        <dbReference type="ARBA" id="ARBA00023315"/>
    </source>
</evidence>
<dbReference type="OrthoDB" id="9781342at2"/>
<feature type="signal peptide" evidence="13">
    <location>
        <begin position="1"/>
        <end position="22"/>
    </location>
</feature>
<feature type="binding site" evidence="10">
    <location>
        <begin position="466"/>
        <end position="467"/>
    </location>
    <ligand>
        <name>L-glutamate</name>
        <dbReference type="ChEBI" id="CHEBI:29985"/>
    </ligand>
</feature>
<comment type="pathway">
    <text evidence="11">Sulfur metabolism; glutathione metabolism.</text>
</comment>
<dbReference type="InterPro" id="IPR043137">
    <property type="entry name" value="GGT_ssub_C"/>
</dbReference>
<dbReference type="NCBIfam" id="TIGR00066">
    <property type="entry name" value="g_glut_trans"/>
    <property type="match status" value="1"/>
</dbReference>
<dbReference type="GO" id="GO:0006751">
    <property type="term" value="P:glutathione catabolic process"/>
    <property type="evidence" value="ECO:0007669"/>
    <property type="project" value="UniProtKB-UniRule"/>
</dbReference>
<name>A0A1H2YI57_9RHOB</name>
<dbReference type="InterPro" id="IPR000101">
    <property type="entry name" value="GGT_peptidase"/>
</dbReference>
<keyword evidence="5 11" id="KW-0378">Hydrolase</keyword>
<dbReference type="PANTHER" id="PTHR43199">
    <property type="entry name" value="GLUTATHIONE HYDROLASE"/>
    <property type="match status" value="1"/>
</dbReference>
<reference evidence="15" key="1">
    <citation type="submission" date="2016-10" db="EMBL/GenBank/DDBJ databases">
        <authorList>
            <person name="Varghese N."/>
            <person name="Submissions S."/>
        </authorList>
    </citation>
    <scope>NUCLEOTIDE SEQUENCE [LARGE SCALE GENOMIC DNA]</scope>
    <source>
        <strain evidence="15">DSM 27839</strain>
    </source>
</reference>
<dbReference type="EC" id="2.3.2.2" evidence="11"/>
<evidence type="ECO:0000256" key="1">
    <source>
        <dbReference type="ARBA" id="ARBA00001049"/>
    </source>
</evidence>
<dbReference type="GO" id="GO:0006750">
    <property type="term" value="P:glutathione biosynthetic process"/>
    <property type="evidence" value="ECO:0007669"/>
    <property type="project" value="UniProtKB-KW"/>
</dbReference>
<gene>
    <name evidence="14" type="ORF">SAMN05444358_102292</name>
</gene>
<dbReference type="AlphaFoldDB" id="A0A1H2YI57"/>
<feature type="binding site" evidence="10">
    <location>
        <position position="442"/>
    </location>
    <ligand>
        <name>L-glutamate</name>
        <dbReference type="ChEBI" id="CHEBI:29985"/>
    </ligand>
</feature>
<evidence type="ECO:0000313" key="15">
    <source>
        <dbReference type="Proteomes" id="UP000183400"/>
    </source>
</evidence>
<accession>A0A1H2YI57</accession>
<comment type="similarity">
    <text evidence="3 11">Belongs to the gamma-glutamyltransferase family.</text>
</comment>
<evidence type="ECO:0000256" key="4">
    <source>
        <dbReference type="ARBA" id="ARBA00022679"/>
    </source>
</evidence>
<feature type="compositionally biased region" description="Basic and acidic residues" evidence="12">
    <location>
        <begin position="371"/>
        <end position="388"/>
    </location>
</feature>
<evidence type="ECO:0000256" key="12">
    <source>
        <dbReference type="SAM" id="MobiDB-lite"/>
    </source>
</evidence>
<comment type="subunit">
    <text evidence="11">This enzyme consists of two polypeptide chains, which are synthesized in precursor form from a single polypeptide.</text>
</comment>
<dbReference type="InterPro" id="IPR051792">
    <property type="entry name" value="GGT_bact"/>
</dbReference>
<dbReference type="Proteomes" id="UP000183400">
    <property type="component" value="Unassembled WGS sequence"/>
</dbReference>
<evidence type="ECO:0000256" key="11">
    <source>
        <dbReference type="RuleBase" id="RU368036"/>
    </source>
</evidence>
<feature type="binding site" evidence="10">
    <location>
        <position position="110"/>
    </location>
    <ligand>
        <name>L-glutamate</name>
        <dbReference type="ChEBI" id="CHEBI:29985"/>
    </ligand>
</feature>
<dbReference type="UniPathway" id="UPA00204"/>
<dbReference type="STRING" id="985054.SAMN05444358_102292"/>
<keyword evidence="4 11" id="KW-0808">Transferase</keyword>
<feature type="region of interest" description="Disordered" evidence="12">
    <location>
        <begin position="371"/>
        <end position="402"/>
    </location>
</feature>
<proteinExistence type="inferred from homology"/>
<comment type="catalytic activity">
    <reaction evidence="1 11">
        <text>an S-substituted glutathione + H2O = an S-substituted L-cysteinylglycine + L-glutamate</text>
        <dbReference type="Rhea" id="RHEA:59468"/>
        <dbReference type="ChEBI" id="CHEBI:15377"/>
        <dbReference type="ChEBI" id="CHEBI:29985"/>
        <dbReference type="ChEBI" id="CHEBI:90779"/>
        <dbReference type="ChEBI" id="CHEBI:143103"/>
        <dbReference type="EC" id="3.4.19.13"/>
    </reaction>
</comment>
<keyword evidence="13" id="KW-0732">Signal</keyword>
<evidence type="ECO:0000256" key="3">
    <source>
        <dbReference type="ARBA" id="ARBA00009381"/>
    </source>
</evidence>
<dbReference type="PANTHER" id="PTHR43199:SF1">
    <property type="entry name" value="GLUTATHIONE HYDROLASE PROENZYME"/>
    <property type="match status" value="1"/>
</dbReference>